<feature type="transmembrane region" description="Helical" evidence="1">
    <location>
        <begin position="21"/>
        <end position="41"/>
    </location>
</feature>
<keyword evidence="3" id="KW-1185">Reference proteome</keyword>
<organism evidence="2 3">
    <name type="scientific">Planococcus liqunii</name>
    <dbReference type="NCBI Taxonomy" id="3058394"/>
    <lineage>
        <taxon>Bacteria</taxon>
        <taxon>Bacillati</taxon>
        <taxon>Bacillota</taxon>
        <taxon>Bacilli</taxon>
        <taxon>Bacillales</taxon>
        <taxon>Caryophanaceae</taxon>
        <taxon>Planococcus</taxon>
    </lineage>
</organism>
<feature type="transmembrane region" description="Helical" evidence="1">
    <location>
        <begin position="154"/>
        <end position="173"/>
    </location>
</feature>
<keyword evidence="1" id="KW-0812">Transmembrane</keyword>
<keyword evidence="1" id="KW-1133">Transmembrane helix</keyword>
<dbReference type="EMBL" id="JAUJWW010000002">
    <property type="protein sequence ID" value="MDN7226724.1"/>
    <property type="molecule type" value="Genomic_DNA"/>
</dbReference>
<proteinExistence type="predicted"/>
<accession>A0ABT8MPN6</accession>
<feature type="transmembrane region" description="Helical" evidence="1">
    <location>
        <begin position="47"/>
        <end position="67"/>
    </location>
</feature>
<feature type="transmembrane region" description="Helical" evidence="1">
    <location>
        <begin position="193"/>
        <end position="211"/>
    </location>
</feature>
<dbReference type="Proteomes" id="UP001172054">
    <property type="component" value="Unassembled WGS sequence"/>
</dbReference>
<evidence type="ECO:0000313" key="2">
    <source>
        <dbReference type="EMBL" id="MDN7226724.1"/>
    </source>
</evidence>
<feature type="transmembrane region" description="Helical" evidence="1">
    <location>
        <begin position="126"/>
        <end position="147"/>
    </location>
</feature>
<feature type="transmembrane region" description="Helical" evidence="1">
    <location>
        <begin position="95"/>
        <end position="114"/>
    </location>
</feature>
<gene>
    <name evidence="2" type="ORF">QWY15_05375</name>
</gene>
<sequence length="219" mass="25484">MKDFIGTIYQSFQFDRKTMGLTFFIPILVFITAMLFILFFPREEGGIYNNVIIIQGVFIPFSCWWLMYRLSELYEEGAQETLAPYYAKRFPVDFIRYYIVNAIGVLLLSAAFVLKYGVAELPLINFLHFFLLLLFYLFLGTSLIVWIKNIEIALTVVLIFTVLEVVTLGEYMPWPHIFLFQPPVWDPFLSAKFAILSVTIAVLASFTFVFLKRTDRKPA</sequence>
<comment type="caution">
    <text evidence="2">The sequence shown here is derived from an EMBL/GenBank/DDBJ whole genome shotgun (WGS) entry which is preliminary data.</text>
</comment>
<evidence type="ECO:0000313" key="3">
    <source>
        <dbReference type="Proteomes" id="UP001172054"/>
    </source>
</evidence>
<evidence type="ECO:0008006" key="4">
    <source>
        <dbReference type="Google" id="ProtNLM"/>
    </source>
</evidence>
<evidence type="ECO:0000256" key="1">
    <source>
        <dbReference type="SAM" id="Phobius"/>
    </source>
</evidence>
<reference evidence="2 3" key="1">
    <citation type="submission" date="2023-06" db="EMBL/GenBank/DDBJ databases">
        <title>Novel species in genus Planococcus.</title>
        <authorList>
            <person name="Ning S."/>
        </authorList>
    </citation>
    <scope>NUCLEOTIDE SEQUENCE [LARGE SCALE GENOMIC DNA]</scope>
    <source>
        <strain evidence="2 3">N064</strain>
    </source>
</reference>
<protein>
    <recommendedName>
        <fullName evidence="4">ABC transporter permease</fullName>
    </recommendedName>
</protein>
<keyword evidence="1" id="KW-0472">Membrane</keyword>
<name>A0ABT8MPN6_9BACL</name>
<dbReference type="RefSeq" id="WP_301725672.1">
    <property type="nucleotide sequence ID" value="NZ_JAUJWW010000002.1"/>
</dbReference>